<dbReference type="EMBL" id="JBBCAQ010000037">
    <property type="protein sequence ID" value="KAK7573401.1"/>
    <property type="molecule type" value="Genomic_DNA"/>
</dbReference>
<protein>
    <recommendedName>
        <fullName evidence="5">Retinol dehydrogenase 14</fullName>
    </recommendedName>
</protein>
<dbReference type="AlphaFoldDB" id="A0AAN9XXB9"/>
<feature type="transmembrane region" description="Helical" evidence="2">
    <location>
        <begin position="12"/>
        <end position="32"/>
    </location>
</feature>
<keyword evidence="2" id="KW-1133">Transmembrane helix</keyword>
<dbReference type="InterPro" id="IPR002347">
    <property type="entry name" value="SDR_fam"/>
</dbReference>
<sequence length="334" mass="37904">MSWDKEDEPSWRAYAANLITFFFGIILTLILIRIYNYLTLKLCYSQTNLRGKTVLITGANSGIGKETALDMARRDARVIMACRNTDKAEEAKKKIIMQTKNTDIVVRKLDLSCLKSVRQFAHEINQTEPRLDILIHNAGVANTFDKRITEDGLEVTMATNQYGPFLLTHLLIDLLKKSKPSRIVIVTSELYRFARLSLSNPNPIHGLPAYLYYVSKYANILFTLELAQRLEGSGVTANCLHPGMVDSGIWRNVPFPLNIPLWLIVKTCFKTAREGAQTTIYCAVSQALTCTNGKYFSECQETQLNTDVTDELQAKKYWEICENLVQLKINDPHI</sequence>
<organism evidence="3 4">
    <name type="scientific">Parthenolecanium corni</name>
    <dbReference type="NCBI Taxonomy" id="536013"/>
    <lineage>
        <taxon>Eukaryota</taxon>
        <taxon>Metazoa</taxon>
        <taxon>Ecdysozoa</taxon>
        <taxon>Arthropoda</taxon>
        <taxon>Hexapoda</taxon>
        <taxon>Insecta</taxon>
        <taxon>Pterygota</taxon>
        <taxon>Neoptera</taxon>
        <taxon>Paraneoptera</taxon>
        <taxon>Hemiptera</taxon>
        <taxon>Sternorrhyncha</taxon>
        <taxon>Coccoidea</taxon>
        <taxon>Coccidae</taxon>
        <taxon>Parthenolecanium</taxon>
    </lineage>
</organism>
<dbReference type="PRINTS" id="PR00081">
    <property type="entry name" value="GDHRDH"/>
</dbReference>
<keyword evidence="2" id="KW-0812">Transmembrane</keyword>
<reference evidence="3 4" key="1">
    <citation type="submission" date="2024-03" db="EMBL/GenBank/DDBJ databases">
        <title>Adaptation during the transition from Ophiocordyceps entomopathogen to insect associate is accompanied by gene loss and intensified selection.</title>
        <authorList>
            <person name="Ward C.M."/>
            <person name="Onetto C.A."/>
            <person name="Borneman A.R."/>
        </authorList>
    </citation>
    <scope>NUCLEOTIDE SEQUENCE [LARGE SCALE GENOMIC DNA]</scope>
    <source>
        <strain evidence="3">AWRI1</strain>
        <tissue evidence="3">Single Adult Female</tissue>
    </source>
</reference>
<dbReference type="InterPro" id="IPR036291">
    <property type="entry name" value="NAD(P)-bd_dom_sf"/>
</dbReference>
<gene>
    <name evidence="3" type="ORF">V9T40_010592</name>
</gene>
<dbReference type="Proteomes" id="UP001367676">
    <property type="component" value="Unassembled WGS sequence"/>
</dbReference>
<evidence type="ECO:0008006" key="5">
    <source>
        <dbReference type="Google" id="ProtNLM"/>
    </source>
</evidence>
<keyword evidence="2" id="KW-0472">Membrane</keyword>
<keyword evidence="4" id="KW-1185">Reference proteome</keyword>
<dbReference type="Gene3D" id="3.40.50.720">
    <property type="entry name" value="NAD(P)-binding Rossmann-like Domain"/>
    <property type="match status" value="1"/>
</dbReference>
<dbReference type="PANTHER" id="PTHR43157:SF66">
    <property type="entry name" value="WW DOMAIN-CONTAINING OXIDOREDUCTASE-LIKE PROTEIN"/>
    <property type="match status" value="1"/>
</dbReference>
<dbReference type="SUPFAM" id="SSF51735">
    <property type="entry name" value="NAD(P)-binding Rossmann-fold domains"/>
    <property type="match status" value="1"/>
</dbReference>
<dbReference type="GO" id="GO:0016491">
    <property type="term" value="F:oxidoreductase activity"/>
    <property type="evidence" value="ECO:0007669"/>
    <property type="project" value="UniProtKB-KW"/>
</dbReference>
<evidence type="ECO:0000313" key="3">
    <source>
        <dbReference type="EMBL" id="KAK7573401.1"/>
    </source>
</evidence>
<dbReference type="CDD" id="cd05327">
    <property type="entry name" value="retinol-DH_like_SDR_c_like"/>
    <property type="match status" value="1"/>
</dbReference>
<name>A0AAN9XXB9_9HEMI</name>
<evidence type="ECO:0000256" key="1">
    <source>
        <dbReference type="ARBA" id="ARBA00023002"/>
    </source>
</evidence>
<comment type="caution">
    <text evidence="3">The sequence shown here is derived from an EMBL/GenBank/DDBJ whole genome shotgun (WGS) entry which is preliminary data.</text>
</comment>
<proteinExistence type="predicted"/>
<keyword evidence="1" id="KW-0560">Oxidoreductase</keyword>
<evidence type="ECO:0000313" key="4">
    <source>
        <dbReference type="Proteomes" id="UP001367676"/>
    </source>
</evidence>
<dbReference type="Pfam" id="PF00106">
    <property type="entry name" value="adh_short"/>
    <property type="match status" value="1"/>
</dbReference>
<evidence type="ECO:0000256" key="2">
    <source>
        <dbReference type="SAM" id="Phobius"/>
    </source>
</evidence>
<dbReference type="PANTHER" id="PTHR43157">
    <property type="entry name" value="PHOSPHATIDYLINOSITOL-GLYCAN BIOSYNTHESIS CLASS F PROTEIN-RELATED"/>
    <property type="match status" value="1"/>
</dbReference>
<accession>A0AAN9XXB9</accession>